<feature type="region of interest" description="Disordered" evidence="1">
    <location>
        <begin position="1"/>
        <end position="42"/>
    </location>
</feature>
<dbReference type="InterPro" id="IPR051571">
    <property type="entry name" value="N-CoR_corepressor"/>
</dbReference>
<dbReference type="EMBL" id="LGSR01000002">
    <property type="protein sequence ID" value="KOS23258.1"/>
    <property type="molecule type" value="Genomic_DNA"/>
</dbReference>
<dbReference type="STRING" id="150374.A0A0M8N1M0"/>
<reference evidence="3 4" key="1">
    <citation type="submission" date="2015-07" db="EMBL/GenBank/DDBJ databases">
        <title>The genome of the fungus Escovopsis weberi, a specialized disease agent of ant agriculture.</title>
        <authorList>
            <person name="de Man T.J."/>
            <person name="Stajich J.E."/>
            <person name="Kubicek C.P."/>
            <person name="Chenthamara K."/>
            <person name="Atanasova L."/>
            <person name="Druzhinina I.S."/>
            <person name="Birnbaum S."/>
            <person name="Barribeau S.M."/>
            <person name="Teiling C."/>
            <person name="Suen G."/>
            <person name="Currie C."/>
            <person name="Gerardo N.M."/>
        </authorList>
    </citation>
    <scope>NUCLEOTIDE SEQUENCE [LARGE SCALE GENOMIC DNA]</scope>
</reference>
<feature type="compositionally biased region" description="Polar residues" evidence="1">
    <location>
        <begin position="188"/>
        <end position="197"/>
    </location>
</feature>
<dbReference type="GO" id="GO:0034967">
    <property type="term" value="C:Set3 complex"/>
    <property type="evidence" value="ECO:0007669"/>
    <property type="project" value="TreeGrafter"/>
</dbReference>
<evidence type="ECO:0000313" key="3">
    <source>
        <dbReference type="EMBL" id="KOS23258.1"/>
    </source>
</evidence>
<dbReference type="PANTHER" id="PTHR13992">
    <property type="entry name" value="NUCLEAR RECEPTOR CO-REPRESSOR RELATED NCOR"/>
    <property type="match status" value="1"/>
</dbReference>
<accession>A0A0M8N1M0</accession>
<dbReference type="InterPro" id="IPR009057">
    <property type="entry name" value="Homeodomain-like_sf"/>
</dbReference>
<dbReference type="PANTHER" id="PTHR13992:SF39">
    <property type="entry name" value="SMRTER, ISOFORM G"/>
    <property type="match status" value="1"/>
</dbReference>
<feature type="domain" description="SANT" evidence="2">
    <location>
        <begin position="115"/>
        <end position="166"/>
    </location>
</feature>
<dbReference type="PROSITE" id="PS51293">
    <property type="entry name" value="SANT"/>
    <property type="match status" value="1"/>
</dbReference>
<feature type="region of interest" description="Disordered" evidence="1">
    <location>
        <begin position="171"/>
        <end position="197"/>
    </location>
</feature>
<comment type="caution">
    <text evidence="3">The sequence shown here is derived from an EMBL/GenBank/DDBJ whole genome shotgun (WGS) entry which is preliminary data.</text>
</comment>
<feature type="compositionally biased region" description="Basic residues" evidence="1">
    <location>
        <begin position="171"/>
        <end position="181"/>
    </location>
</feature>
<dbReference type="GO" id="GO:0006357">
    <property type="term" value="P:regulation of transcription by RNA polymerase II"/>
    <property type="evidence" value="ECO:0007669"/>
    <property type="project" value="TreeGrafter"/>
</dbReference>
<dbReference type="SUPFAM" id="SSF46689">
    <property type="entry name" value="Homeodomain-like"/>
    <property type="match status" value="1"/>
</dbReference>
<sequence length="197" mass="23058">MSNDPAAIRSRDRFSASAPDGTGTMTPETRPEGRGTGRRFATERDLERVLIASMRDHEERKERELRMEQEKYRSDKEAVIPDMYWDEAQKEEALFLDETGYIDTDELVSAWQVLSPQNNFTEEEAQLFERKYLECPKQWGKVAEAIPNRDFGTCIQYYYLRKKELHLKEKLKKTPKRRKKGGREEKTTQSCSPNLGI</sequence>
<dbReference type="SMART" id="SM00717">
    <property type="entry name" value="SANT"/>
    <property type="match status" value="1"/>
</dbReference>
<dbReference type="AlphaFoldDB" id="A0A0M8N1M0"/>
<feature type="compositionally biased region" description="Basic and acidic residues" evidence="1">
    <location>
        <begin position="29"/>
        <end position="42"/>
    </location>
</feature>
<organism evidence="3 4">
    <name type="scientific">Escovopsis weberi</name>
    <dbReference type="NCBI Taxonomy" id="150374"/>
    <lineage>
        <taxon>Eukaryota</taxon>
        <taxon>Fungi</taxon>
        <taxon>Dikarya</taxon>
        <taxon>Ascomycota</taxon>
        <taxon>Pezizomycotina</taxon>
        <taxon>Sordariomycetes</taxon>
        <taxon>Hypocreomycetidae</taxon>
        <taxon>Hypocreales</taxon>
        <taxon>Hypocreaceae</taxon>
        <taxon>Escovopsis</taxon>
    </lineage>
</organism>
<dbReference type="Proteomes" id="UP000053831">
    <property type="component" value="Unassembled WGS sequence"/>
</dbReference>
<evidence type="ECO:0000256" key="1">
    <source>
        <dbReference type="SAM" id="MobiDB-lite"/>
    </source>
</evidence>
<gene>
    <name evidence="3" type="ORF">ESCO_003623</name>
</gene>
<name>A0A0M8N1M0_ESCWE</name>
<evidence type="ECO:0000259" key="2">
    <source>
        <dbReference type="PROSITE" id="PS51293"/>
    </source>
</evidence>
<protein>
    <submittedName>
        <fullName evidence="3">Nuclear receptor corepressor 1</fullName>
    </submittedName>
</protein>
<dbReference type="InterPro" id="IPR001005">
    <property type="entry name" value="SANT/Myb"/>
</dbReference>
<evidence type="ECO:0000313" key="4">
    <source>
        <dbReference type="Proteomes" id="UP000053831"/>
    </source>
</evidence>
<dbReference type="Gene3D" id="1.10.10.60">
    <property type="entry name" value="Homeodomain-like"/>
    <property type="match status" value="1"/>
</dbReference>
<proteinExistence type="predicted"/>
<dbReference type="InterPro" id="IPR017884">
    <property type="entry name" value="SANT_dom"/>
</dbReference>
<dbReference type="OrthoDB" id="10258692at2759"/>
<keyword evidence="4" id="KW-1185">Reference proteome</keyword>
<keyword evidence="3" id="KW-0675">Receptor</keyword>